<dbReference type="InterPro" id="IPR044656">
    <property type="entry name" value="HSP14.7/HSP23.5/HSP23.6-like"/>
</dbReference>
<reference evidence="3" key="2">
    <citation type="submission" date="2025-08" db="UniProtKB">
        <authorList>
            <consortium name="RefSeq"/>
        </authorList>
    </citation>
    <scope>IDENTIFICATION</scope>
    <source>
        <tissue evidence="3">Leaf</tissue>
    </source>
</reference>
<name>A0ABM3RRZ7_SPIOL</name>
<organism evidence="2 3">
    <name type="scientific">Spinacia oleracea</name>
    <name type="common">Spinach</name>
    <dbReference type="NCBI Taxonomy" id="3562"/>
    <lineage>
        <taxon>Eukaryota</taxon>
        <taxon>Viridiplantae</taxon>
        <taxon>Streptophyta</taxon>
        <taxon>Embryophyta</taxon>
        <taxon>Tracheophyta</taxon>
        <taxon>Spermatophyta</taxon>
        <taxon>Magnoliopsida</taxon>
        <taxon>eudicotyledons</taxon>
        <taxon>Gunneridae</taxon>
        <taxon>Pentapetalae</taxon>
        <taxon>Caryophyllales</taxon>
        <taxon>Chenopodiaceae</taxon>
        <taxon>Chenopodioideae</taxon>
        <taxon>Anserineae</taxon>
        <taxon>Spinacia</taxon>
    </lineage>
</organism>
<dbReference type="PANTHER" id="PTHR46991">
    <property type="entry name" value="23.5 KDA HEAT SHOCK PROTEIN, MITOCHONDRIAL"/>
    <property type="match status" value="1"/>
</dbReference>
<protein>
    <submittedName>
        <fullName evidence="3">Small heat shock protein, chloroplastic-like</fullName>
    </submittedName>
</protein>
<dbReference type="Proteomes" id="UP000813463">
    <property type="component" value="Chromosome 4"/>
</dbReference>
<evidence type="ECO:0000313" key="3">
    <source>
        <dbReference type="RefSeq" id="XP_056698380.1"/>
    </source>
</evidence>
<keyword evidence="2" id="KW-1185">Reference proteome</keyword>
<reference evidence="2" key="1">
    <citation type="journal article" date="2021" name="Nat. Commun.">
        <title>Genomic analyses provide insights into spinach domestication and the genetic basis of agronomic traits.</title>
        <authorList>
            <person name="Cai X."/>
            <person name="Sun X."/>
            <person name="Xu C."/>
            <person name="Sun H."/>
            <person name="Wang X."/>
            <person name="Ge C."/>
            <person name="Zhang Z."/>
            <person name="Wang Q."/>
            <person name="Fei Z."/>
            <person name="Jiao C."/>
            <person name="Wang Q."/>
        </authorList>
    </citation>
    <scope>NUCLEOTIDE SEQUENCE [LARGE SCALE GENOMIC DNA]</scope>
    <source>
        <strain evidence="2">cv. Varoflay</strain>
    </source>
</reference>
<dbReference type="InterPro" id="IPR011990">
    <property type="entry name" value="TPR-like_helical_dom_sf"/>
</dbReference>
<dbReference type="InterPro" id="IPR008978">
    <property type="entry name" value="HSP20-like_chaperone"/>
</dbReference>
<dbReference type="Gene3D" id="1.25.40.10">
    <property type="entry name" value="Tetratricopeptide repeat domain"/>
    <property type="match status" value="1"/>
</dbReference>
<evidence type="ECO:0000256" key="1">
    <source>
        <dbReference type="ARBA" id="ARBA00023016"/>
    </source>
</evidence>
<keyword evidence="1" id="KW-0346">Stress response</keyword>
<dbReference type="GeneID" id="130472000"/>
<proteinExistence type="predicted"/>
<dbReference type="PANTHER" id="PTHR46991:SF11">
    <property type="entry name" value="SMALL HEAT SHOCK PROTEIN HSPF"/>
    <property type="match status" value="1"/>
</dbReference>
<dbReference type="SUPFAM" id="SSF49764">
    <property type="entry name" value="HSP20-like chaperones"/>
    <property type="match status" value="1"/>
</dbReference>
<evidence type="ECO:0000313" key="2">
    <source>
        <dbReference type="Proteomes" id="UP000813463"/>
    </source>
</evidence>
<sequence>MIRVVSRSNFPADGIHGRVLVDGYVRDCVLMTSLMELYSLCGLYDDAYEVFDDMPQRENVGGIMRTYDLCVKGIRKLDSEFDDDNTCPKSYECRVRLMSILKYKADMIKAEMVNGVFKVTIPKVKIEERMDIELVPAN</sequence>
<dbReference type="RefSeq" id="XP_056698380.1">
    <property type="nucleotide sequence ID" value="XM_056842402.1"/>
</dbReference>
<gene>
    <name evidence="3" type="primary">LOC130472000</name>
</gene>
<accession>A0ABM3RRZ7</accession>